<evidence type="ECO:0000313" key="3">
    <source>
        <dbReference type="Proteomes" id="UP001521222"/>
    </source>
</evidence>
<sequence>MALKITSIIRIGAHTGAQVVGVNHSLVAKIYDPMYYDSSEYSDVVRSADRDYSREGAAYSHLRQFPEVAEDIPASHGTWTIDVKSTSSKEGGAASRSRTVRLILLEHLQGRCMASIDPHTLSEPARSTILKQCINAEIRILHTGVAHRDFAPRNIILMGTDYKTPNIQVKVIDFNVCELFAHPTYTDQEYVRRENEFYARWAPKLVSPVKRYFCSLDDFVCDGWCLENEDERNNWLWETFGHDQRYIPVKWDPNDPGAYPRYVDEKGHTDDPAFPDFESDEEET</sequence>
<dbReference type="Gene3D" id="1.10.510.10">
    <property type="entry name" value="Transferase(Phosphotransferase) domain 1"/>
    <property type="match status" value="1"/>
</dbReference>
<feature type="compositionally biased region" description="Basic and acidic residues" evidence="1">
    <location>
        <begin position="262"/>
        <end position="271"/>
    </location>
</feature>
<accession>A0ABR3R030</accession>
<evidence type="ECO:0000256" key="1">
    <source>
        <dbReference type="SAM" id="MobiDB-lite"/>
    </source>
</evidence>
<dbReference type="Proteomes" id="UP001521222">
    <property type="component" value="Unassembled WGS sequence"/>
</dbReference>
<organism evidence="2 3">
    <name type="scientific">Nothophoma quercina</name>
    <dbReference type="NCBI Taxonomy" id="749835"/>
    <lineage>
        <taxon>Eukaryota</taxon>
        <taxon>Fungi</taxon>
        <taxon>Dikarya</taxon>
        <taxon>Ascomycota</taxon>
        <taxon>Pezizomycotina</taxon>
        <taxon>Dothideomycetes</taxon>
        <taxon>Pleosporomycetidae</taxon>
        <taxon>Pleosporales</taxon>
        <taxon>Pleosporineae</taxon>
        <taxon>Didymellaceae</taxon>
        <taxon>Nothophoma</taxon>
    </lineage>
</organism>
<evidence type="ECO:0000313" key="2">
    <source>
        <dbReference type="EMBL" id="KAL1597598.1"/>
    </source>
</evidence>
<protein>
    <recommendedName>
        <fullName evidence="4">Protein kinase domain-containing protein</fullName>
    </recommendedName>
</protein>
<gene>
    <name evidence="2" type="ORF">SLS59_007295</name>
</gene>
<dbReference type="InterPro" id="IPR011009">
    <property type="entry name" value="Kinase-like_dom_sf"/>
</dbReference>
<dbReference type="SUPFAM" id="SSF56112">
    <property type="entry name" value="Protein kinase-like (PK-like)"/>
    <property type="match status" value="1"/>
</dbReference>
<evidence type="ECO:0008006" key="4">
    <source>
        <dbReference type="Google" id="ProtNLM"/>
    </source>
</evidence>
<name>A0ABR3R030_9PLEO</name>
<proteinExistence type="predicted"/>
<reference evidence="2 3" key="1">
    <citation type="submission" date="2024-02" db="EMBL/GenBank/DDBJ databases">
        <title>De novo assembly and annotation of 12 fungi associated with fruit tree decline syndrome in Ontario, Canada.</title>
        <authorList>
            <person name="Sulman M."/>
            <person name="Ellouze W."/>
            <person name="Ilyukhin E."/>
        </authorList>
    </citation>
    <scope>NUCLEOTIDE SEQUENCE [LARGE SCALE GENOMIC DNA]</scope>
    <source>
        <strain evidence="2 3">M97-236</strain>
    </source>
</reference>
<keyword evidence="3" id="KW-1185">Reference proteome</keyword>
<dbReference type="EMBL" id="JAKIXB020000025">
    <property type="protein sequence ID" value="KAL1597598.1"/>
    <property type="molecule type" value="Genomic_DNA"/>
</dbReference>
<comment type="caution">
    <text evidence="2">The sequence shown here is derived from an EMBL/GenBank/DDBJ whole genome shotgun (WGS) entry which is preliminary data.</text>
</comment>
<feature type="region of interest" description="Disordered" evidence="1">
    <location>
        <begin position="253"/>
        <end position="284"/>
    </location>
</feature>